<feature type="region of interest" description="Disordered" evidence="1">
    <location>
        <begin position="76"/>
        <end position="121"/>
    </location>
</feature>
<feature type="chain" id="PRO_5008587339" evidence="2">
    <location>
        <begin position="24"/>
        <end position="121"/>
    </location>
</feature>
<evidence type="ECO:0000313" key="3">
    <source>
        <dbReference type="EMBL" id="JAT22249.1"/>
    </source>
</evidence>
<dbReference type="AlphaFoldDB" id="A0A1B6LEZ4"/>
<dbReference type="EMBL" id="GEBQ01017728">
    <property type="protein sequence ID" value="JAT22249.1"/>
    <property type="molecule type" value="Transcribed_RNA"/>
</dbReference>
<accession>A0A1B6LEZ4</accession>
<protein>
    <submittedName>
        <fullName evidence="3">Uncharacterized protein</fullName>
    </submittedName>
</protein>
<keyword evidence="2" id="KW-0732">Signal</keyword>
<name>A0A1B6LEZ4_9HEMI</name>
<reference evidence="3" key="1">
    <citation type="submission" date="2015-11" db="EMBL/GenBank/DDBJ databases">
        <title>De novo transcriptome assembly of four potential Pierce s Disease insect vectors from Arizona vineyards.</title>
        <authorList>
            <person name="Tassone E.E."/>
        </authorList>
    </citation>
    <scope>NUCLEOTIDE SEQUENCE</scope>
</reference>
<feature type="signal peptide" evidence="2">
    <location>
        <begin position="1"/>
        <end position="23"/>
    </location>
</feature>
<evidence type="ECO:0000256" key="1">
    <source>
        <dbReference type="SAM" id="MobiDB-lite"/>
    </source>
</evidence>
<organism evidence="3">
    <name type="scientific">Graphocephala atropunctata</name>
    <dbReference type="NCBI Taxonomy" id="36148"/>
    <lineage>
        <taxon>Eukaryota</taxon>
        <taxon>Metazoa</taxon>
        <taxon>Ecdysozoa</taxon>
        <taxon>Arthropoda</taxon>
        <taxon>Hexapoda</taxon>
        <taxon>Insecta</taxon>
        <taxon>Pterygota</taxon>
        <taxon>Neoptera</taxon>
        <taxon>Paraneoptera</taxon>
        <taxon>Hemiptera</taxon>
        <taxon>Auchenorrhyncha</taxon>
        <taxon>Membracoidea</taxon>
        <taxon>Cicadellidae</taxon>
        <taxon>Cicadellinae</taxon>
        <taxon>Cicadellini</taxon>
        <taxon>Graphocephala</taxon>
    </lineage>
</organism>
<sequence length="121" mass="13228">VNMRVLQGMLLAPLLFLCVSSQAYSSGNTDASGRRGDILNTGDVDDQVVFNVDNSGRGSKGGRDDLDCETIMRQCQCEGPSPQNPPTRSPNPAPTQYQMDYDYWGKDGGSRLPPRPRPMYG</sequence>
<proteinExistence type="predicted"/>
<evidence type="ECO:0000256" key="2">
    <source>
        <dbReference type="SAM" id="SignalP"/>
    </source>
</evidence>
<feature type="non-terminal residue" evidence="3">
    <location>
        <position position="1"/>
    </location>
</feature>
<feature type="compositionally biased region" description="Pro residues" evidence="1">
    <location>
        <begin position="82"/>
        <end position="93"/>
    </location>
</feature>
<gene>
    <name evidence="3" type="ORF">g.52045</name>
</gene>